<dbReference type="VEuPathDB" id="VectorBase:GPPI029401"/>
<evidence type="ECO:0000313" key="1">
    <source>
        <dbReference type="EnsemblMetazoa" id="GPPI029401-PA"/>
    </source>
</evidence>
<accession>A0A1B0BGN7</accession>
<reference evidence="1" key="2">
    <citation type="submission" date="2020-05" db="UniProtKB">
        <authorList>
            <consortium name="EnsemblMetazoa"/>
        </authorList>
    </citation>
    <scope>IDENTIFICATION</scope>
    <source>
        <strain evidence="1">IAEA</strain>
    </source>
</reference>
<dbReference type="EnsemblMetazoa" id="GPPI029401-RA">
    <property type="protein sequence ID" value="GPPI029401-PA"/>
    <property type="gene ID" value="GPPI029401"/>
</dbReference>
<name>A0A1B0BGN7_9MUSC</name>
<evidence type="ECO:0000313" key="2">
    <source>
        <dbReference type="Proteomes" id="UP000092460"/>
    </source>
</evidence>
<protein>
    <submittedName>
        <fullName evidence="1">Uncharacterized protein</fullName>
    </submittedName>
</protein>
<reference evidence="2" key="1">
    <citation type="submission" date="2015-01" db="EMBL/GenBank/DDBJ databases">
        <authorList>
            <person name="Aksoy S."/>
            <person name="Warren W."/>
            <person name="Wilson R.K."/>
        </authorList>
    </citation>
    <scope>NUCLEOTIDE SEQUENCE [LARGE SCALE GENOMIC DNA]</scope>
    <source>
        <strain evidence="2">IAEA</strain>
    </source>
</reference>
<dbReference type="STRING" id="67801.A0A1B0BGN7"/>
<proteinExistence type="predicted"/>
<dbReference type="AlphaFoldDB" id="A0A1B0BGN7"/>
<dbReference type="Proteomes" id="UP000092460">
    <property type="component" value="Unassembled WGS sequence"/>
</dbReference>
<organism evidence="1 2">
    <name type="scientific">Glossina palpalis gambiensis</name>
    <dbReference type="NCBI Taxonomy" id="67801"/>
    <lineage>
        <taxon>Eukaryota</taxon>
        <taxon>Metazoa</taxon>
        <taxon>Ecdysozoa</taxon>
        <taxon>Arthropoda</taxon>
        <taxon>Hexapoda</taxon>
        <taxon>Insecta</taxon>
        <taxon>Pterygota</taxon>
        <taxon>Neoptera</taxon>
        <taxon>Endopterygota</taxon>
        <taxon>Diptera</taxon>
        <taxon>Brachycera</taxon>
        <taxon>Muscomorpha</taxon>
        <taxon>Hippoboscoidea</taxon>
        <taxon>Glossinidae</taxon>
        <taxon>Glossina</taxon>
    </lineage>
</organism>
<dbReference type="EMBL" id="JXJN01013912">
    <property type="status" value="NOT_ANNOTATED_CDS"/>
    <property type="molecule type" value="Genomic_DNA"/>
</dbReference>
<sequence>MSLQQFREQRPSVNKRWASARGSVDGLCRARPEYGIFALPSAYNIQRLVKDAGVVAFRCYYRRTHALTPVKKDYTTPQHTEGFAEPPSTSSISRLIRGSCEDGRKDYSIHGILGGKLFKKKKSKKKKINNNKKNTFY</sequence>
<keyword evidence="2" id="KW-1185">Reference proteome</keyword>